<dbReference type="EMBL" id="JHAC01000050">
    <property type="protein sequence ID" value="EYB67021.1"/>
    <property type="molecule type" value="Genomic_DNA"/>
</dbReference>
<accession>A0A016QM15</accession>
<name>A0A016QM15_9DEIO</name>
<protein>
    <submittedName>
        <fullName evidence="1">Uncharacterized protein</fullName>
    </submittedName>
</protein>
<dbReference type="PATRIC" id="fig|1476583.3.peg.2880"/>
<reference evidence="1 2" key="1">
    <citation type="submission" date="2014-03" db="EMBL/GenBank/DDBJ databases">
        <title>Draft genome sequence of Deinococcus phoenicis 1P10ME.</title>
        <authorList>
            <person name="Stepanov V.G."/>
            <person name="Vaishampayan P."/>
            <person name="Venkateswaran K."/>
            <person name="Fox G.E."/>
        </authorList>
    </citation>
    <scope>NUCLEOTIDE SEQUENCE [LARGE SCALE GENOMIC DNA]</scope>
    <source>
        <strain evidence="1 2">1P10ME</strain>
    </source>
</reference>
<dbReference type="Proteomes" id="UP000020492">
    <property type="component" value="Unassembled WGS sequence"/>
</dbReference>
<sequence>MVLRAWPATVADAHLTDLLTVTATLGAMREEWPEFQREDVELEVWAAFRRLVRHSLEAGSVLPRPLTWADRLSLLDAMFVLNDIEEAEGKLQALGQRAARLLTRIRGRMTAHSTNSSSGSSGPPPMPA</sequence>
<evidence type="ECO:0000313" key="1">
    <source>
        <dbReference type="EMBL" id="EYB67021.1"/>
    </source>
</evidence>
<gene>
    <name evidence="1" type="ORF">DEIPH_ctg052orf0016</name>
</gene>
<evidence type="ECO:0000313" key="2">
    <source>
        <dbReference type="Proteomes" id="UP000020492"/>
    </source>
</evidence>
<comment type="caution">
    <text evidence="1">The sequence shown here is derived from an EMBL/GenBank/DDBJ whole genome shotgun (WGS) entry which is preliminary data.</text>
</comment>
<organism evidence="1 2">
    <name type="scientific">Deinococcus phoenicis</name>
    <dbReference type="NCBI Taxonomy" id="1476583"/>
    <lineage>
        <taxon>Bacteria</taxon>
        <taxon>Thermotogati</taxon>
        <taxon>Deinococcota</taxon>
        <taxon>Deinococci</taxon>
        <taxon>Deinococcales</taxon>
        <taxon>Deinococcaceae</taxon>
        <taxon>Deinococcus</taxon>
    </lineage>
</organism>
<keyword evidence="2" id="KW-1185">Reference proteome</keyword>
<dbReference type="AlphaFoldDB" id="A0A016QM15"/>
<proteinExistence type="predicted"/>
<dbReference type="STRING" id="1476583.DEIPH_ctg052orf0016"/>